<feature type="signal peptide" evidence="1">
    <location>
        <begin position="1"/>
        <end position="20"/>
    </location>
</feature>
<keyword evidence="1" id="KW-0732">Signal</keyword>
<comment type="caution">
    <text evidence="2">The sequence shown here is derived from an EMBL/GenBank/DDBJ whole genome shotgun (WGS) entry which is preliminary data.</text>
</comment>
<reference evidence="2 3" key="1">
    <citation type="submission" date="2018-07" db="EMBL/GenBank/DDBJ databases">
        <title>Chitinophaga K2CV101002-2 sp. nov., isolated from a monsoon evergreen broad-leaved forest soil.</title>
        <authorList>
            <person name="Lv Y."/>
        </authorList>
    </citation>
    <scope>NUCLEOTIDE SEQUENCE [LARGE SCALE GENOMIC DNA]</scope>
    <source>
        <strain evidence="2 3">GDMCC 1.1288</strain>
    </source>
</reference>
<evidence type="ECO:0000313" key="3">
    <source>
        <dbReference type="Proteomes" id="UP000260644"/>
    </source>
</evidence>
<dbReference type="EMBL" id="QPMM01000001">
    <property type="protein sequence ID" value="RFS26523.1"/>
    <property type="molecule type" value="Genomic_DNA"/>
</dbReference>
<sequence length="301" mass="33277">MMKPLFLVGLTLIVSLTVQAQLKFTTVDPSATAAGITEVHSGHLVVQPAREKNKNLLIIMIPGTGGNAADQRFKTLDSSLAVEGYSVISLDYVNQVVTTVCSKSTDSTCFDNFRQEIFYGTPVSDKVKVDSVNSILNRITKLLVYLEKNDPKGGWANFIRNGKPRWDRIIAAGHSQGAGHAGFIGQHYAVKGVMMLSGPQDYLQEFNSPAAWQRQKGKTPVDKYYAFLHIRDPYVFDYQLKDVQALRHTAAIDTVMVQPGVPFKSNRHVMVTDIESQNPHGSTLDTEFNNVRAHILNAIGK</sequence>
<evidence type="ECO:0008006" key="4">
    <source>
        <dbReference type="Google" id="ProtNLM"/>
    </source>
</evidence>
<evidence type="ECO:0000313" key="2">
    <source>
        <dbReference type="EMBL" id="RFS26523.1"/>
    </source>
</evidence>
<evidence type="ECO:0000256" key="1">
    <source>
        <dbReference type="SAM" id="SignalP"/>
    </source>
</evidence>
<dbReference type="InterPro" id="IPR058180">
    <property type="entry name" value="BPSS1187-like"/>
</dbReference>
<accession>A0A3E1YGH2</accession>
<feature type="chain" id="PRO_5017552656" description="Alpha/beta hydrolase" evidence="1">
    <location>
        <begin position="21"/>
        <end position="301"/>
    </location>
</feature>
<proteinExistence type="predicted"/>
<name>A0A3E1YGH2_9BACT</name>
<keyword evidence="3" id="KW-1185">Reference proteome</keyword>
<dbReference type="Proteomes" id="UP000260644">
    <property type="component" value="Unassembled WGS sequence"/>
</dbReference>
<organism evidence="2 3">
    <name type="scientific">Chitinophaga silvatica</name>
    <dbReference type="NCBI Taxonomy" id="2282649"/>
    <lineage>
        <taxon>Bacteria</taxon>
        <taxon>Pseudomonadati</taxon>
        <taxon>Bacteroidota</taxon>
        <taxon>Chitinophagia</taxon>
        <taxon>Chitinophagales</taxon>
        <taxon>Chitinophagaceae</taxon>
        <taxon>Chitinophaga</taxon>
    </lineage>
</organism>
<dbReference type="AlphaFoldDB" id="A0A3E1YGH2"/>
<protein>
    <recommendedName>
        <fullName evidence="4">Alpha/beta hydrolase</fullName>
    </recommendedName>
</protein>
<dbReference type="Gene3D" id="3.40.50.1820">
    <property type="entry name" value="alpha/beta hydrolase"/>
    <property type="match status" value="1"/>
</dbReference>
<dbReference type="SUPFAM" id="SSF53474">
    <property type="entry name" value="alpha/beta-Hydrolases"/>
    <property type="match status" value="1"/>
</dbReference>
<dbReference type="InterPro" id="IPR029058">
    <property type="entry name" value="AB_hydrolase_fold"/>
</dbReference>
<dbReference type="RefSeq" id="WP_116973714.1">
    <property type="nucleotide sequence ID" value="NZ_QPMM01000001.1"/>
</dbReference>
<dbReference type="NCBIfam" id="NF047580">
    <property type="entry name" value="BPSS1187_fam"/>
    <property type="match status" value="1"/>
</dbReference>
<dbReference type="OrthoDB" id="651780at2"/>
<gene>
    <name evidence="2" type="ORF">DVR12_01680</name>
</gene>